<evidence type="ECO:0000256" key="1">
    <source>
        <dbReference type="SAM" id="SignalP"/>
    </source>
</evidence>
<sequence>MYSRLYTLFLIPFSAALPHVRPRTQFSTSLSVLKQDLQNKWTTSLGTDSPSNATQPTDPASFYQCSGPSVGSYPTRDQWLSFSDLWEINAPVITTSNSGDTYNDKIKTAIESVAGDTKVDARLILAIIMQESTGNVNIHCTGSGSTDCGLMQVRGGQSYSTDDSIADMVAEGVKGTSATPGYLAYFNADTSGDPFAAAHIYNVGSLSSIDLTEASWGGPNAYANDIASRLLGWTGDHPGCVKSQSCSGLKERTCY</sequence>
<dbReference type="AlphaFoldDB" id="A0A6A6THX8"/>
<keyword evidence="1" id="KW-0732">Signal</keyword>
<feature type="domain" description="Transglycosylase SLT" evidence="2">
    <location>
        <begin position="114"/>
        <end position="205"/>
    </location>
</feature>
<name>A0A6A6THX8_9PLEO</name>
<evidence type="ECO:0000313" key="3">
    <source>
        <dbReference type="EMBL" id="KAF2658533.1"/>
    </source>
</evidence>
<protein>
    <recommendedName>
        <fullName evidence="2">Transglycosylase SLT domain-containing protein</fullName>
    </recommendedName>
</protein>
<evidence type="ECO:0000259" key="2">
    <source>
        <dbReference type="Pfam" id="PF01464"/>
    </source>
</evidence>
<dbReference type="Pfam" id="PF01464">
    <property type="entry name" value="SLT"/>
    <property type="match status" value="1"/>
</dbReference>
<evidence type="ECO:0000313" key="4">
    <source>
        <dbReference type="Proteomes" id="UP000799324"/>
    </source>
</evidence>
<feature type="chain" id="PRO_5025594676" description="Transglycosylase SLT domain-containing protein" evidence="1">
    <location>
        <begin position="17"/>
        <end position="255"/>
    </location>
</feature>
<reference evidence="3" key="1">
    <citation type="journal article" date="2020" name="Stud. Mycol.">
        <title>101 Dothideomycetes genomes: a test case for predicting lifestyles and emergence of pathogens.</title>
        <authorList>
            <person name="Haridas S."/>
            <person name="Albert R."/>
            <person name="Binder M."/>
            <person name="Bloem J."/>
            <person name="Labutti K."/>
            <person name="Salamov A."/>
            <person name="Andreopoulos B."/>
            <person name="Baker S."/>
            <person name="Barry K."/>
            <person name="Bills G."/>
            <person name="Bluhm B."/>
            <person name="Cannon C."/>
            <person name="Castanera R."/>
            <person name="Culley D."/>
            <person name="Daum C."/>
            <person name="Ezra D."/>
            <person name="Gonzalez J."/>
            <person name="Henrissat B."/>
            <person name="Kuo A."/>
            <person name="Liang C."/>
            <person name="Lipzen A."/>
            <person name="Lutzoni F."/>
            <person name="Magnuson J."/>
            <person name="Mondo S."/>
            <person name="Nolan M."/>
            <person name="Ohm R."/>
            <person name="Pangilinan J."/>
            <person name="Park H.-J."/>
            <person name="Ramirez L."/>
            <person name="Alfaro M."/>
            <person name="Sun H."/>
            <person name="Tritt A."/>
            <person name="Yoshinaga Y."/>
            <person name="Zwiers L.-H."/>
            <person name="Turgeon B."/>
            <person name="Goodwin S."/>
            <person name="Spatafora J."/>
            <person name="Crous P."/>
            <person name="Grigoriev I."/>
        </authorList>
    </citation>
    <scope>NUCLEOTIDE SEQUENCE</scope>
    <source>
        <strain evidence="3">CBS 122681</strain>
    </source>
</reference>
<dbReference type="Proteomes" id="UP000799324">
    <property type="component" value="Unassembled WGS sequence"/>
</dbReference>
<dbReference type="InterPro" id="IPR023346">
    <property type="entry name" value="Lysozyme-like_dom_sf"/>
</dbReference>
<dbReference type="InterPro" id="IPR008258">
    <property type="entry name" value="Transglycosylase_SLT_dom_1"/>
</dbReference>
<keyword evidence="4" id="KW-1185">Reference proteome</keyword>
<gene>
    <name evidence="3" type="ORF">K491DRAFT_592960</name>
</gene>
<dbReference type="EMBL" id="MU004314">
    <property type="protein sequence ID" value="KAF2658533.1"/>
    <property type="molecule type" value="Genomic_DNA"/>
</dbReference>
<feature type="signal peptide" evidence="1">
    <location>
        <begin position="1"/>
        <end position="16"/>
    </location>
</feature>
<dbReference type="OrthoDB" id="1193027at2759"/>
<proteinExistence type="predicted"/>
<dbReference type="SUPFAM" id="SSF53955">
    <property type="entry name" value="Lysozyme-like"/>
    <property type="match status" value="1"/>
</dbReference>
<dbReference type="Gene3D" id="1.10.530.10">
    <property type="match status" value="1"/>
</dbReference>
<organism evidence="3 4">
    <name type="scientific">Lophiostoma macrostomum CBS 122681</name>
    <dbReference type="NCBI Taxonomy" id="1314788"/>
    <lineage>
        <taxon>Eukaryota</taxon>
        <taxon>Fungi</taxon>
        <taxon>Dikarya</taxon>
        <taxon>Ascomycota</taxon>
        <taxon>Pezizomycotina</taxon>
        <taxon>Dothideomycetes</taxon>
        <taxon>Pleosporomycetidae</taxon>
        <taxon>Pleosporales</taxon>
        <taxon>Lophiostomataceae</taxon>
        <taxon>Lophiostoma</taxon>
    </lineage>
</organism>
<accession>A0A6A6THX8</accession>